<protein>
    <submittedName>
        <fullName evidence="6">ShTK domain protein</fullName>
    </submittedName>
</protein>
<name>A0A368GZS3_ANCCA</name>
<evidence type="ECO:0000313" key="7">
    <source>
        <dbReference type="Proteomes" id="UP000252519"/>
    </source>
</evidence>
<evidence type="ECO:0000313" key="6">
    <source>
        <dbReference type="EMBL" id="RCN49852.1"/>
    </source>
</evidence>
<feature type="compositionally biased region" description="Low complexity" evidence="4">
    <location>
        <begin position="74"/>
        <end position="84"/>
    </location>
</feature>
<feature type="compositionally biased region" description="Basic residues" evidence="4">
    <location>
        <begin position="85"/>
        <end position="96"/>
    </location>
</feature>
<keyword evidence="7" id="KW-1185">Reference proteome</keyword>
<accession>A0A368GZS3</accession>
<feature type="compositionally biased region" description="Low complexity" evidence="4">
    <location>
        <begin position="166"/>
        <end position="180"/>
    </location>
</feature>
<feature type="domain" description="ShKT" evidence="5">
    <location>
        <begin position="26"/>
        <end position="66"/>
    </location>
</feature>
<dbReference type="Pfam" id="PF01549">
    <property type="entry name" value="ShK"/>
    <property type="match status" value="3"/>
</dbReference>
<dbReference type="OrthoDB" id="5868199at2759"/>
<feature type="region of interest" description="Disordered" evidence="4">
    <location>
        <begin position="163"/>
        <end position="187"/>
    </location>
</feature>
<gene>
    <name evidence="6" type="ORF">ANCCAN_04097</name>
</gene>
<dbReference type="InterPro" id="IPR003582">
    <property type="entry name" value="ShKT_dom"/>
</dbReference>
<evidence type="ECO:0000256" key="4">
    <source>
        <dbReference type="SAM" id="MobiDB-lite"/>
    </source>
</evidence>
<feature type="compositionally biased region" description="Polar residues" evidence="4">
    <location>
        <begin position="99"/>
        <end position="117"/>
    </location>
</feature>
<keyword evidence="1" id="KW-0732">Signal</keyword>
<proteinExistence type="predicted"/>
<evidence type="ECO:0000256" key="1">
    <source>
        <dbReference type="ARBA" id="ARBA00022729"/>
    </source>
</evidence>
<dbReference type="PROSITE" id="PS51670">
    <property type="entry name" value="SHKT"/>
    <property type="match status" value="2"/>
</dbReference>
<sequence length="224" mass="23924">MTEQCPKTCNRCTDDAASTVAPSSDCVDRVNPKTGLSDCPQLQYLCNNQQYFALMTEQCPKTCNRCTDAVGQSAAPPAATSSPSRKPKKPSTKKTRSPNANIASTAPPATTNSNSNCVDRVNPKTGVSDCPTHLNLCNDPVYRSLMTEQCPRTCNRCTDAVQHQKTPPSTAPTSATVHPTTAPPMPATTNKAITEYNADSLNLHGTKAKVKALVDHAARFPGFL</sequence>
<comment type="caution">
    <text evidence="3">Lacks conserved residue(s) required for the propagation of feature annotation.</text>
</comment>
<reference evidence="6 7" key="1">
    <citation type="submission" date="2014-10" db="EMBL/GenBank/DDBJ databases">
        <title>Draft genome of the hookworm Ancylostoma caninum.</title>
        <authorList>
            <person name="Mitreva M."/>
        </authorList>
    </citation>
    <scope>NUCLEOTIDE SEQUENCE [LARGE SCALE GENOMIC DNA]</scope>
    <source>
        <strain evidence="6 7">Baltimore</strain>
    </source>
</reference>
<feature type="region of interest" description="Disordered" evidence="4">
    <location>
        <begin position="74"/>
        <end position="120"/>
    </location>
</feature>
<dbReference type="Gene3D" id="1.10.10.1940">
    <property type="match status" value="2"/>
</dbReference>
<dbReference type="SMART" id="SM00254">
    <property type="entry name" value="ShKT"/>
    <property type="match status" value="2"/>
</dbReference>
<dbReference type="PANTHER" id="PTHR46219">
    <property type="entry name" value="PROTEIN CBG11138"/>
    <property type="match status" value="1"/>
</dbReference>
<evidence type="ECO:0000256" key="3">
    <source>
        <dbReference type="PROSITE-ProRule" id="PRU01005"/>
    </source>
</evidence>
<dbReference type="AlphaFoldDB" id="A0A368GZS3"/>
<dbReference type="FunFam" id="1.10.10.1940:FF:000002">
    <property type="entry name" value="PHAryngeal gland Toxin-related"/>
    <property type="match status" value="2"/>
</dbReference>
<dbReference type="EMBL" id="JOJR01000029">
    <property type="protein sequence ID" value="RCN49852.1"/>
    <property type="molecule type" value="Genomic_DNA"/>
</dbReference>
<evidence type="ECO:0000259" key="5">
    <source>
        <dbReference type="PROSITE" id="PS51670"/>
    </source>
</evidence>
<evidence type="ECO:0000256" key="2">
    <source>
        <dbReference type="ARBA" id="ARBA00023157"/>
    </source>
</evidence>
<organism evidence="6 7">
    <name type="scientific">Ancylostoma caninum</name>
    <name type="common">Dog hookworm</name>
    <dbReference type="NCBI Taxonomy" id="29170"/>
    <lineage>
        <taxon>Eukaryota</taxon>
        <taxon>Metazoa</taxon>
        <taxon>Ecdysozoa</taxon>
        <taxon>Nematoda</taxon>
        <taxon>Chromadorea</taxon>
        <taxon>Rhabditida</taxon>
        <taxon>Rhabditina</taxon>
        <taxon>Rhabditomorpha</taxon>
        <taxon>Strongyloidea</taxon>
        <taxon>Ancylostomatidae</taxon>
        <taxon>Ancylostomatinae</taxon>
        <taxon>Ancylostoma</taxon>
    </lineage>
</organism>
<dbReference type="Proteomes" id="UP000252519">
    <property type="component" value="Unassembled WGS sequence"/>
</dbReference>
<dbReference type="PANTHER" id="PTHR46219:SF5">
    <property type="entry name" value="SHKT DOMAIN-CONTAINING PROTEIN"/>
    <property type="match status" value="1"/>
</dbReference>
<comment type="caution">
    <text evidence="6">The sequence shown here is derived from an EMBL/GenBank/DDBJ whole genome shotgun (WGS) entry which is preliminary data.</text>
</comment>
<feature type="domain" description="ShKT" evidence="5">
    <location>
        <begin position="1"/>
        <end position="12"/>
    </location>
</feature>
<keyword evidence="2" id="KW-1015">Disulfide bond</keyword>